<gene>
    <name evidence="4" type="ORF">SE17_19265</name>
</gene>
<sequence length="209" mass="23154">MASESVNAFHNAQRQFDIAAEMLHLDPGLRRILRVPQRELTVNFPVKMDDGSIEVFTGFRVQHNITRGPAKGGIRYHPNVTIDEVRALAMWMTWKCNTVNIPYGGAKGAVICDPKKLSITERERLTRRYTSEISLLIGPDRDIPAPDVGTTAQEMAWIMDTYSMQAGHTVPAVVTGKPINVGGSQGRVEAPSLGLVYVLREASRHLSMD</sequence>
<dbReference type="SUPFAM" id="SSF53223">
    <property type="entry name" value="Aminoacid dehydrogenase-like, N-terminal domain"/>
    <property type="match status" value="1"/>
</dbReference>
<dbReference type="PRINTS" id="PR00082">
    <property type="entry name" value="GLFDHDRGNASE"/>
</dbReference>
<comment type="caution">
    <text evidence="4">The sequence shown here is derived from an EMBL/GenBank/DDBJ whole genome shotgun (WGS) entry which is preliminary data.</text>
</comment>
<keyword evidence="5" id="KW-1185">Reference proteome</keyword>
<dbReference type="Gene3D" id="3.40.50.10860">
    <property type="entry name" value="Leucine Dehydrogenase, chain A, domain 1"/>
    <property type="match status" value="1"/>
</dbReference>
<dbReference type="PATRIC" id="fig|186479.3.peg.10140"/>
<dbReference type="GO" id="GO:0006538">
    <property type="term" value="P:L-glutamate catabolic process"/>
    <property type="evidence" value="ECO:0007669"/>
    <property type="project" value="TreeGrafter"/>
</dbReference>
<accession>A0A0P9FFE4</accession>
<evidence type="ECO:0000259" key="3">
    <source>
        <dbReference type="Pfam" id="PF02812"/>
    </source>
</evidence>
<name>A0A0P9FFE4_9CHLR</name>
<dbReference type="InterPro" id="IPR006097">
    <property type="entry name" value="Glu/Leu/Phe/Val/Trp_DH_dimer"/>
</dbReference>
<proteinExistence type="inferred from homology"/>
<keyword evidence="2" id="KW-0560">Oxidoreductase</keyword>
<feature type="domain" description="Glutamate/phenylalanine/leucine/valine/L-tryptophan dehydrogenase dimerisation" evidence="3">
    <location>
        <begin position="36"/>
        <end position="163"/>
    </location>
</feature>
<dbReference type="Pfam" id="PF02812">
    <property type="entry name" value="ELFV_dehydrog_N"/>
    <property type="match status" value="1"/>
</dbReference>
<organism evidence="4 5">
    <name type="scientific">Kouleothrix aurantiaca</name>
    <dbReference type="NCBI Taxonomy" id="186479"/>
    <lineage>
        <taxon>Bacteria</taxon>
        <taxon>Bacillati</taxon>
        <taxon>Chloroflexota</taxon>
        <taxon>Chloroflexia</taxon>
        <taxon>Chloroflexales</taxon>
        <taxon>Roseiflexineae</taxon>
        <taxon>Roseiflexaceae</taxon>
        <taxon>Kouleothrix</taxon>
    </lineage>
</organism>
<dbReference type="InterPro" id="IPR046346">
    <property type="entry name" value="Aminoacid_DH-like_N_sf"/>
</dbReference>
<evidence type="ECO:0000313" key="5">
    <source>
        <dbReference type="Proteomes" id="UP000050509"/>
    </source>
</evidence>
<dbReference type="InterPro" id="IPR006095">
    <property type="entry name" value="Glu/Leu/Phe/Val/Trp_DH"/>
</dbReference>
<evidence type="ECO:0000313" key="4">
    <source>
        <dbReference type="EMBL" id="KPV51784.1"/>
    </source>
</evidence>
<comment type="similarity">
    <text evidence="1">Belongs to the Glu/Leu/Phe/Val dehydrogenases family.</text>
</comment>
<dbReference type="EMBL" id="LJCR01000778">
    <property type="protein sequence ID" value="KPV51784.1"/>
    <property type="molecule type" value="Genomic_DNA"/>
</dbReference>
<feature type="non-terminal residue" evidence="4">
    <location>
        <position position="209"/>
    </location>
</feature>
<evidence type="ECO:0000256" key="2">
    <source>
        <dbReference type="ARBA" id="ARBA00023002"/>
    </source>
</evidence>
<dbReference type="PANTHER" id="PTHR11606">
    <property type="entry name" value="GLUTAMATE DEHYDROGENASE"/>
    <property type="match status" value="1"/>
</dbReference>
<dbReference type="PANTHER" id="PTHR11606:SF13">
    <property type="entry name" value="GLUTAMATE DEHYDROGENASE 1, MITOCHONDRIAL"/>
    <property type="match status" value="1"/>
</dbReference>
<evidence type="ECO:0000256" key="1">
    <source>
        <dbReference type="ARBA" id="ARBA00006382"/>
    </source>
</evidence>
<dbReference type="GO" id="GO:0004352">
    <property type="term" value="F:glutamate dehydrogenase (NAD+) activity"/>
    <property type="evidence" value="ECO:0007669"/>
    <property type="project" value="TreeGrafter"/>
</dbReference>
<dbReference type="AlphaFoldDB" id="A0A0P9FFE4"/>
<protein>
    <submittedName>
        <fullName evidence="4">Glutamate dehydrogenase</fullName>
    </submittedName>
</protein>
<reference evidence="4 5" key="1">
    <citation type="submission" date="2015-09" db="EMBL/GenBank/DDBJ databases">
        <title>Draft genome sequence of Kouleothrix aurantiaca JCM 19913.</title>
        <authorList>
            <person name="Hemp J."/>
        </authorList>
    </citation>
    <scope>NUCLEOTIDE SEQUENCE [LARGE SCALE GENOMIC DNA]</scope>
    <source>
        <strain evidence="4 5">COM-B</strain>
    </source>
</reference>
<dbReference type="FunFam" id="3.40.50.10860:FF:000003">
    <property type="entry name" value="Glutamate dehydrogenase"/>
    <property type="match status" value="1"/>
</dbReference>
<dbReference type="Proteomes" id="UP000050509">
    <property type="component" value="Unassembled WGS sequence"/>
</dbReference>